<dbReference type="eggNOG" id="COG1052">
    <property type="taxonomic scope" value="Bacteria"/>
</dbReference>
<dbReference type="PANTHER" id="PTHR43761:SF1">
    <property type="entry name" value="D-ISOMER SPECIFIC 2-HYDROXYACID DEHYDROGENASE CATALYTIC DOMAIN-CONTAINING PROTEIN-RELATED"/>
    <property type="match status" value="1"/>
</dbReference>
<dbReference type="GO" id="GO:0003714">
    <property type="term" value="F:transcription corepressor activity"/>
    <property type="evidence" value="ECO:0007669"/>
    <property type="project" value="InterPro"/>
</dbReference>
<evidence type="ECO:0000256" key="1">
    <source>
        <dbReference type="ARBA" id="ARBA00005854"/>
    </source>
</evidence>
<evidence type="ECO:0000259" key="5">
    <source>
        <dbReference type="Pfam" id="PF00389"/>
    </source>
</evidence>
<evidence type="ECO:0000259" key="6">
    <source>
        <dbReference type="Pfam" id="PF02826"/>
    </source>
</evidence>
<evidence type="ECO:0000256" key="3">
    <source>
        <dbReference type="ARBA" id="ARBA00023027"/>
    </source>
</evidence>
<proteinExistence type="inferred from homology"/>
<dbReference type="CDD" id="cd05299">
    <property type="entry name" value="CtBP_dh"/>
    <property type="match status" value="1"/>
</dbReference>
<keyword evidence="2 4" id="KW-0560">Oxidoreductase</keyword>
<dbReference type="EMBL" id="CP009896">
    <property type="protein sequence ID" value="AIY16001.1"/>
    <property type="molecule type" value="Genomic_DNA"/>
</dbReference>
<dbReference type="InterPro" id="IPR006139">
    <property type="entry name" value="D-isomer_2_OHA_DH_cat_dom"/>
</dbReference>
<dbReference type="RefSeq" id="WP_038676560.1">
    <property type="nucleotide sequence ID" value="NZ_BJMC01000005.1"/>
</dbReference>
<dbReference type="AlphaFoldDB" id="A0A0A1DFI4"/>
<dbReference type="Pfam" id="PF02826">
    <property type="entry name" value="2-Hacid_dh_C"/>
    <property type="match status" value="1"/>
</dbReference>
<evidence type="ECO:0000256" key="4">
    <source>
        <dbReference type="RuleBase" id="RU003719"/>
    </source>
</evidence>
<evidence type="ECO:0000256" key="2">
    <source>
        <dbReference type="ARBA" id="ARBA00023002"/>
    </source>
</evidence>
<keyword evidence="3" id="KW-0520">NAD</keyword>
<dbReference type="PANTHER" id="PTHR43761">
    <property type="entry name" value="D-ISOMER SPECIFIC 2-HYDROXYACID DEHYDROGENASE FAMILY PROTEIN (AFU_ORTHOLOGUE AFUA_1G13630)"/>
    <property type="match status" value="1"/>
</dbReference>
<dbReference type="InterPro" id="IPR050418">
    <property type="entry name" value="D-iso_2-hydroxyacid_DH_PdxB"/>
</dbReference>
<keyword evidence="8" id="KW-1185">Reference proteome</keyword>
<evidence type="ECO:0000313" key="7">
    <source>
        <dbReference type="EMBL" id="AIY16001.1"/>
    </source>
</evidence>
<dbReference type="InterPro" id="IPR006140">
    <property type="entry name" value="D-isomer_DH_NAD-bd"/>
</dbReference>
<dbReference type="InterPro" id="IPR029753">
    <property type="entry name" value="D-isomer_DH_CS"/>
</dbReference>
<feature type="domain" description="D-isomer specific 2-hydroxyacid dehydrogenase catalytic" evidence="5">
    <location>
        <begin position="23"/>
        <end position="321"/>
    </location>
</feature>
<dbReference type="GO" id="GO:0051287">
    <property type="term" value="F:NAD binding"/>
    <property type="evidence" value="ECO:0007669"/>
    <property type="project" value="InterPro"/>
</dbReference>
<dbReference type="InterPro" id="IPR043322">
    <property type="entry name" value="CtBP"/>
</dbReference>
<organism evidence="7 8">
    <name type="scientific">Nocardioides simplex</name>
    <name type="common">Arthrobacter simplex</name>
    <dbReference type="NCBI Taxonomy" id="2045"/>
    <lineage>
        <taxon>Bacteria</taxon>
        <taxon>Bacillati</taxon>
        <taxon>Actinomycetota</taxon>
        <taxon>Actinomycetes</taxon>
        <taxon>Propionibacteriales</taxon>
        <taxon>Nocardioidaceae</taxon>
        <taxon>Pimelobacter</taxon>
    </lineage>
</organism>
<dbReference type="SUPFAM" id="SSF51735">
    <property type="entry name" value="NAD(P)-binding Rossmann-fold domains"/>
    <property type="match status" value="1"/>
</dbReference>
<dbReference type="EC" id="1.1.1.95" evidence="7"/>
<dbReference type="InterPro" id="IPR036291">
    <property type="entry name" value="NAD(P)-bd_dom_sf"/>
</dbReference>
<reference evidence="7 8" key="1">
    <citation type="journal article" date="2015" name="Genome Announc.">
        <title>Complete Genome Sequence of Steroid-Transforming Nocardioides simplex VKM Ac-2033D.</title>
        <authorList>
            <person name="Shtratnikova V.Y."/>
            <person name="Schelkunov M.I."/>
            <person name="Pekov Y.A."/>
            <person name="Fokina V.V."/>
            <person name="Logacheva M.D."/>
            <person name="Sokolov S.L."/>
            <person name="Bragin E.Y."/>
            <person name="Ashapkin V.V."/>
            <person name="Donova M.V."/>
        </authorList>
    </citation>
    <scope>NUCLEOTIDE SEQUENCE [LARGE SCALE GENOMIC DNA]</scope>
    <source>
        <strain evidence="7 8">VKM Ac-2033D</strain>
    </source>
</reference>
<dbReference type="SUPFAM" id="SSF52283">
    <property type="entry name" value="Formate/glycerate dehydrogenase catalytic domain-like"/>
    <property type="match status" value="1"/>
</dbReference>
<name>A0A0A1DFI4_NOCSI</name>
<dbReference type="PROSITE" id="PS00671">
    <property type="entry name" value="D_2_HYDROXYACID_DH_3"/>
    <property type="match status" value="1"/>
</dbReference>
<dbReference type="STRING" id="2045.KR76_03130"/>
<comment type="similarity">
    <text evidence="1 4">Belongs to the D-isomer specific 2-hydroxyacid dehydrogenase family.</text>
</comment>
<dbReference type="HOGENOM" id="CLU_019796_1_3_11"/>
<dbReference type="Pfam" id="PF00389">
    <property type="entry name" value="2-Hacid_dh"/>
    <property type="match status" value="1"/>
</dbReference>
<dbReference type="KEGG" id="psim:KR76_03130"/>
<dbReference type="OrthoDB" id="9793626at2"/>
<feature type="domain" description="D-isomer specific 2-hydroxyacid dehydrogenase NAD-binding" evidence="6">
    <location>
        <begin position="114"/>
        <end position="290"/>
    </location>
</feature>
<sequence>MAAEPARRVVVTDHAFVDTAHEEQVAAEHGCGFAVHACTSEDETVAAVAGAEVAFVNFAPVTRAVLAAMAPGATVVRYGIGYDNVDVAAAGELGVQVANVPDYGVSTVADHAAASLLSLARRLTSYDALVRRHGWARPGDVGPLPGLAQMTVGLVGFGRIAQEVARRLAPFGCTIIAHDPHCPADVVTAQGVEPVSLAELLARSSAVSLHAPLTPETRHLVDDAFLRALPAGAILVNTARGGLVDEAALAAALIDGHLAAAALDVTDPEPWASDSPLRDAPGLVLTPHAAFYATDSLDRLQRLASEEAARALRGEPLRCPVAAPVTQGATA</sequence>
<dbReference type="Gene3D" id="3.40.50.720">
    <property type="entry name" value="NAD(P)-binding Rossmann-like Domain"/>
    <property type="match status" value="2"/>
</dbReference>
<gene>
    <name evidence="7" type="ORF">KR76_03130</name>
</gene>
<evidence type="ECO:0000313" key="8">
    <source>
        <dbReference type="Proteomes" id="UP000030300"/>
    </source>
</evidence>
<accession>A0A0A1DFI4</accession>
<dbReference type="GO" id="GO:0004617">
    <property type="term" value="F:phosphoglycerate dehydrogenase activity"/>
    <property type="evidence" value="ECO:0007669"/>
    <property type="project" value="UniProtKB-EC"/>
</dbReference>
<dbReference type="Proteomes" id="UP000030300">
    <property type="component" value="Chromosome"/>
</dbReference>
<protein>
    <submittedName>
        <fullName evidence="7">D-3-phosphoglycerate dehydrogenase</fullName>
        <ecNumber evidence="7">1.1.1.95</ecNumber>
    </submittedName>
</protein>
<dbReference type="GeneID" id="96607967"/>